<feature type="transmembrane region" description="Helical" evidence="1">
    <location>
        <begin position="139"/>
        <end position="158"/>
    </location>
</feature>
<feature type="transmembrane region" description="Helical" evidence="1">
    <location>
        <begin position="164"/>
        <end position="188"/>
    </location>
</feature>
<evidence type="ECO:0000313" key="3">
    <source>
        <dbReference type="Proteomes" id="UP001271890"/>
    </source>
</evidence>
<feature type="transmembrane region" description="Helical" evidence="1">
    <location>
        <begin position="286"/>
        <end position="305"/>
    </location>
</feature>
<keyword evidence="1" id="KW-0472">Membrane</keyword>
<keyword evidence="1" id="KW-0812">Transmembrane</keyword>
<feature type="transmembrane region" description="Helical" evidence="1">
    <location>
        <begin position="9"/>
        <end position="31"/>
    </location>
</feature>
<dbReference type="Proteomes" id="UP001271890">
    <property type="component" value="Unassembled WGS sequence"/>
</dbReference>
<sequence length="406" mass="46739">MLKILFSASFFKIIVIFLNLIIPAIVIRFYSAYDFGIYSYFLAYAIVVSILQNGMTASFRNVISNLPEKEILYYLLFTVKKISRPIILTMILVGGATILIVGYNSIYAKIIIFILSSLVNLFYPLVSSYFDTKGSTVKFVLYEILFSILSLLVVYILSFLGLGIFLICIITVNYRGVYAISILIYNAVKLYKTREKSVNCGNYIIFGFNDILFSAIQIVNVLNSLLFMNMLARHYGIIAFGIFSLYYRFVSFPQQIVGFSSSLIWIKFRQVYFSNIETSRSFIKKLFSSFIISLMLWAILVHFSMDKVIQIYSSKDLVYPGHLALLNVMICLILFKDFSSIILNALNIYKIQLILNFILLLLNFYFWNLVDTTSFDSLYIIAISALNFICVIMNLYLIKKKVFNKC</sequence>
<feature type="transmembrane region" description="Helical" evidence="1">
    <location>
        <begin position="317"/>
        <end position="335"/>
    </location>
</feature>
<comment type="caution">
    <text evidence="2">The sequence shown here is derived from an EMBL/GenBank/DDBJ whole genome shotgun (WGS) entry which is preliminary data.</text>
</comment>
<feature type="transmembrane region" description="Helical" evidence="1">
    <location>
        <begin position="37"/>
        <end position="59"/>
    </location>
</feature>
<evidence type="ECO:0000256" key="1">
    <source>
        <dbReference type="SAM" id="Phobius"/>
    </source>
</evidence>
<feature type="transmembrane region" description="Helical" evidence="1">
    <location>
        <begin position="347"/>
        <end position="366"/>
    </location>
</feature>
<accession>A0ABU4S5B9</accession>
<organism evidence="2 3">
    <name type="scientific">Xenorhabdus santafensis</name>
    <dbReference type="NCBI Taxonomy" id="2582833"/>
    <lineage>
        <taxon>Bacteria</taxon>
        <taxon>Pseudomonadati</taxon>
        <taxon>Pseudomonadota</taxon>
        <taxon>Gammaproteobacteria</taxon>
        <taxon>Enterobacterales</taxon>
        <taxon>Morganellaceae</taxon>
        <taxon>Xenorhabdus</taxon>
    </lineage>
</organism>
<gene>
    <name evidence="2" type="ORF">FE392_03560</name>
</gene>
<feature type="transmembrane region" description="Helical" evidence="1">
    <location>
        <begin position="378"/>
        <end position="398"/>
    </location>
</feature>
<name>A0ABU4S5B9_9GAMM</name>
<keyword evidence="1" id="KW-1133">Transmembrane helix</keyword>
<feature type="transmembrane region" description="Helical" evidence="1">
    <location>
        <begin position="106"/>
        <end position="127"/>
    </location>
</feature>
<keyword evidence="3" id="KW-1185">Reference proteome</keyword>
<feature type="transmembrane region" description="Helical" evidence="1">
    <location>
        <begin position="71"/>
        <end position="100"/>
    </location>
</feature>
<feature type="transmembrane region" description="Helical" evidence="1">
    <location>
        <begin position="225"/>
        <end position="247"/>
    </location>
</feature>
<proteinExistence type="predicted"/>
<dbReference type="EMBL" id="VCDN01000012">
    <property type="protein sequence ID" value="MDX7986413.1"/>
    <property type="molecule type" value="Genomic_DNA"/>
</dbReference>
<evidence type="ECO:0000313" key="2">
    <source>
        <dbReference type="EMBL" id="MDX7986413.1"/>
    </source>
</evidence>
<reference evidence="3" key="1">
    <citation type="journal article" date="2024" name="Toxins">
        <title>Genome Sequence Analysis of Native Xenorhabdus Strains Isolated from Entomopathogenic Nematodes in Argentina.</title>
        <authorList>
            <person name="Palma L."/>
            <person name="Frizzo L."/>
            <person name="Kaiser S."/>
            <person name="Berry C."/>
            <person name="Caballero P."/>
            <person name="Bode H.B."/>
            <person name="Del Valle E.E."/>
        </authorList>
    </citation>
    <scope>NUCLEOTIDE SEQUENCE [LARGE SCALE GENOMIC DNA]</scope>
    <source>
        <strain evidence="3">12</strain>
    </source>
</reference>
<feature type="transmembrane region" description="Helical" evidence="1">
    <location>
        <begin position="200"/>
        <end position="219"/>
    </location>
</feature>
<protein>
    <submittedName>
        <fullName evidence="2">Polysaccharide biosynthesis protein</fullName>
    </submittedName>
</protein>